<dbReference type="AlphaFoldDB" id="A0AAE3JR89"/>
<dbReference type="InterPro" id="IPR027417">
    <property type="entry name" value="P-loop_NTPase"/>
</dbReference>
<dbReference type="InterPro" id="IPR011704">
    <property type="entry name" value="ATPase_dyneun-rel_AAA"/>
</dbReference>
<dbReference type="Proteomes" id="UP001200642">
    <property type="component" value="Unassembled WGS sequence"/>
</dbReference>
<dbReference type="Pfam" id="PF07728">
    <property type="entry name" value="AAA_5"/>
    <property type="match status" value="1"/>
</dbReference>
<dbReference type="PANTHER" id="PTHR37291:SF1">
    <property type="entry name" value="TYPE IV METHYL-DIRECTED RESTRICTION ENZYME ECOKMCRB SUBUNIT"/>
    <property type="match status" value="1"/>
</dbReference>
<dbReference type="SUPFAM" id="SSF52540">
    <property type="entry name" value="P-loop containing nucleoside triphosphate hydrolases"/>
    <property type="match status" value="1"/>
</dbReference>
<reference evidence="2" key="1">
    <citation type="submission" date="2023-02" db="EMBL/GenBank/DDBJ databases">
        <title>Genome of Flavobacteriaceae gen. nov. sp. strain F89.</title>
        <authorList>
            <person name="Wang Y."/>
        </authorList>
    </citation>
    <scope>NUCLEOTIDE SEQUENCE</scope>
    <source>
        <strain evidence="2">F89</strain>
    </source>
</reference>
<accession>A0AAE3JR89</accession>
<evidence type="ECO:0000313" key="2">
    <source>
        <dbReference type="EMBL" id="MCG2459392.1"/>
    </source>
</evidence>
<dbReference type="SMART" id="SM00382">
    <property type="entry name" value="AAA"/>
    <property type="match status" value="1"/>
</dbReference>
<dbReference type="InterPro" id="IPR052934">
    <property type="entry name" value="Methyl-DNA_Rec/Restrict_Enz"/>
</dbReference>
<gene>
    <name evidence="2" type="ORF">K8352_01370</name>
</gene>
<dbReference type="PANTHER" id="PTHR37291">
    <property type="entry name" value="5-METHYLCYTOSINE-SPECIFIC RESTRICTION ENZYME B"/>
    <property type="match status" value="1"/>
</dbReference>
<evidence type="ECO:0000259" key="1">
    <source>
        <dbReference type="SMART" id="SM00382"/>
    </source>
</evidence>
<keyword evidence="3" id="KW-1185">Reference proteome</keyword>
<dbReference type="GO" id="GO:0005524">
    <property type="term" value="F:ATP binding"/>
    <property type="evidence" value="ECO:0007669"/>
    <property type="project" value="InterPro"/>
</dbReference>
<proteinExistence type="predicted"/>
<feature type="domain" description="AAA+ ATPase" evidence="1">
    <location>
        <begin position="33"/>
        <end position="206"/>
    </location>
</feature>
<evidence type="ECO:0000313" key="3">
    <source>
        <dbReference type="Proteomes" id="UP001200642"/>
    </source>
</evidence>
<protein>
    <submittedName>
        <fullName evidence="2">AAA family ATPase</fullName>
    </submittedName>
</protein>
<dbReference type="RefSeq" id="WP_317900537.1">
    <property type="nucleotide sequence ID" value="NZ_JAIRBC010000001.1"/>
</dbReference>
<name>A0AAE3JR89_9FLAO</name>
<sequence length="370" mass="41524">MFSLNSEFKATSKAAGLRYDGKLITRYIASLLTKPFVILTGLSGSGKTKLAQAFVQWICQDKSQYEIVPVGADWTNREPLLGYPNALKPNEYVKPDSDVLDLIIRASTHPNLPYFLILDEMNLSHVERYFADFLSVMESKEGILLYSEGTVDNGVPSKLFVPSNLFIIGTVNIDETTNMFSPKVLDRANTIEFRVSDKEMENFLSDIQEINMDALINKGASTAKSFLQMAENKSFAKIDSKEINLTLVQFFGELKKTGAEFGYRSATEMLRLINQLTELDEELTTNEKVDIAIMQKLLPKLHGSRRKLCPVLETLGSFCLEGEIKIEKEVFGKADFDYNGKNVLYPLSLEKITRMHKGAVENGFASFAEA</sequence>
<dbReference type="GO" id="GO:0016887">
    <property type="term" value="F:ATP hydrolysis activity"/>
    <property type="evidence" value="ECO:0007669"/>
    <property type="project" value="InterPro"/>
</dbReference>
<organism evidence="2 3">
    <name type="scientific">Cerina litoralis</name>
    <dbReference type="NCBI Taxonomy" id="2874477"/>
    <lineage>
        <taxon>Bacteria</taxon>
        <taxon>Pseudomonadati</taxon>
        <taxon>Bacteroidota</taxon>
        <taxon>Flavobacteriia</taxon>
        <taxon>Flavobacteriales</taxon>
        <taxon>Flavobacteriaceae</taxon>
        <taxon>Cerina</taxon>
    </lineage>
</organism>
<dbReference type="EMBL" id="JAIRBC010000001">
    <property type="protein sequence ID" value="MCG2459392.1"/>
    <property type="molecule type" value="Genomic_DNA"/>
</dbReference>
<comment type="caution">
    <text evidence="2">The sequence shown here is derived from an EMBL/GenBank/DDBJ whole genome shotgun (WGS) entry which is preliminary data.</text>
</comment>
<dbReference type="InterPro" id="IPR003593">
    <property type="entry name" value="AAA+_ATPase"/>
</dbReference>
<dbReference type="Gene3D" id="3.40.50.300">
    <property type="entry name" value="P-loop containing nucleotide triphosphate hydrolases"/>
    <property type="match status" value="1"/>
</dbReference>